<evidence type="ECO:0000256" key="8">
    <source>
        <dbReference type="ARBA" id="ARBA00022840"/>
    </source>
</evidence>
<comment type="function">
    <text evidence="11">Member of the two-component regulatory system NtrB/NtrC, which controls expression of the nitrogen-regulated (ntr) genes in response to nitrogen limitation. Under conditions of nitrogen limitation, NtrB autophosphorylates and transfers the phosphoryl group to NtrC. In the presence of nitrogen, acts as a phosphatase that dephosphorylates and inactivates NtrC.</text>
</comment>
<accession>A0ABP7MSP9</accession>
<dbReference type="GO" id="GO:0016301">
    <property type="term" value="F:kinase activity"/>
    <property type="evidence" value="ECO:0007669"/>
    <property type="project" value="UniProtKB-KW"/>
</dbReference>
<feature type="domain" description="Histidine kinase" evidence="15">
    <location>
        <begin position="139"/>
        <end position="355"/>
    </location>
</feature>
<keyword evidence="7" id="KW-0378">Hydrolase</keyword>
<dbReference type="InterPro" id="IPR003594">
    <property type="entry name" value="HATPase_dom"/>
</dbReference>
<dbReference type="PROSITE" id="PS50109">
    <property type="entry name" value="HIS_KIN"/>
    <property type="match status" value="1"/>
</dbReference>
<comment type="catalytic activity">
    <reaction evidence="1">
        <text>ATP + protein L-histidine = ADP + protein N-phospho-L-histidine.</text>
        <dbReference type="EC" id="2.7.13.3"/>
    </reaction>
</comment>
<keyword evidence="10" id="KW-0535">Nitrogen fixation</keyword>
<dbReference type="InterPro" id="IPR013767">
    <property type="entry name" value="PAS_fold"/>
</dbReference>
<name>A0ABP7MSP9_9GAMM</name>
<evidence type="ECO:0000256" key="13">
    <source>
        <dbReference type="ARBA" id="ARBA00042313"/>
    </source>
</evidence>
<evidence type="ECO:0000256" key="11">
    <source>
        <dbReference type="ARBA" id="ARBA00037696"/>
    </source>
</evidence>
<evidence type="ECO:0000256" key="9">
    <source>
        <dbReference type="ARBA" id="ARBA00023012"/>
    </source>
</evidence>
<dbReference type="Gene3D" id="1.10.287.130">
    <property type="match status" value="1"/>
</dbReference>
<keyword evidence="17" id="KW-1185">Reference proteome</keyword>
<dbReference type="InterPro" id="IPR003661">
    <property type="entry name" value="HisK_dim/P_dom"/>
</dbReference>
<reference evidence="17" key="1">
    <citation type="journal article" date="2019" name="Int. J. Syst. Evol. Microbiol.">
        <title>The Global Catalogue of Microorganisms (GCM) 10K type strain sequencing project: providing services to taxonomists for standard genome sequencing and annotation.</title>
        <authorList>
            <consortium name="The Broad Institute Genomics Platform"/>
            <consortium name="The Broad Institute Genome Sequencing Center for Infectious Disease"/>
            <person name="Wu L."/>
            <person name="Ma J."/>
        </authorList>
    </citation>
    <scope>NUCLEOTIDE SEQUENCE [LARGE SCALE GENOMIC DNA]</scope>
    <source>
        <strain evidence="17">JCM 17551</strain>
    </source>
</reference>
<dbReference type="PANTHER" id="PTHR43065">
    <property type="entry name" value="SENSOR HISTIDINE KINASE"/>
    <property type="match status" value="1"/>
</dbReference>
<dbReference type="InterPro" id="IPR035965">
    <property type="entry name" value="PAS-like_dom_sf"/>
</dbReference>
<dbReference type="InterPro" id="IPR000014">
    <property type="entry name" value="PAS"/>
</dbReference>
<dbReference type="PANTHER" id="PTHR43065:SF16">
    <property type="entry name" value="SENSORY HISTIDINE KINASE_PHOSPHATASE NTRB"/>
    <property type="match status" value="1"/>
</dbReference>
<proteinExistence type="predicted"/>
<evidence type="ECO:0000256" key="14">
    <source>
        <dbReference type="ARBA" id="ARBA00043094"/>
    </source>
</evidence>
<protein>
    <recommendedName>
        <fullName evidence="12">Sensory histidine kinase/phosphatase NtrB</fullName>
        <ecNumber evidence="2">2.7.13.3</ecNumber>
    </recommendedName>
    <alternativeName>
        <fullName evidence="13">Nitrogen regulation protein NR(II)</fullName>
    </alternativeName>
    <alternativeName>
        <fullName evidence="14">Nitrogen regulator II</fullName>
    </alternativeName>
</protein>
<dbReference type="SUPFAM" id="SSF47384">
    <property type="entry name" value="Homodimeric domain of signal transducing histidine kinase"/>
    <property type="match status" value="1"/>
</dbReference>
<dbReference type="EC" id="2.7.13.3" evidence="2"/>
<evidence type="ECO:0000313" key="16">
    <source>
        <dbReference type="EMBL" id="GAA3929488.1"/>
    </source>
</evidence>
<evidence type="ECO:0000256" key="1">
    <source>
        <dbReference type="ARBA" id="ARBA00000085"/>
    </source>
</evidence>
<comment type="caution">
    <text evidence="16">The sequence shown here is derived from an EMBL/GenBank/DDBJ whole genome shotgun (WGS) entry which is preliminary data.</text>
</comment>
<dbReference type="SUPFAM" id="SSF55874">
    <property type="entry name" value="ATPase domain of HSP90 chaperone/DNA topoisomerase II/histidine kinase"/>
    <property type="match status" value="1"/>
</dbReference>
<dbReference type="Gene3D" id="3.30.565.10">
    <property type="entry name" value="Histidine kinase-like ATPase, C-terminal domain"/>
    <property type="match status" value="1"/>
</dbReference>
<keyword evidence="8" id="KW-0067">ATP-binding</keyword>
<dbReference type="NCBIfam" id="NF008293">
    <property type="entry name" value="PRK11073.1"/>
    <property type="match status" value="1"/>
</dbReference>
<keyword evidence="5" id="KW-0547">Nucleotide-binding</keyword>
<evidence type="ECO:0000256" key="12">
    <source>
        <dbReference type="ARBA" id="ARBA00039567"/>
    </source>
</evidence>
<evidence type="ECO:0000256" key="7">
    <source>
        <dbReference type="ARBA" id="ARBA00022801"/>
    </source>
</evidence>
<dbReference type="Pfam" id="PF02518">
    <property type="entry name" value="HATPase_c"/>
    <property type="match status" value="1"/>
</dbReference>
<keyword evidence="9" id="KW-0902">Two-component regulatory system</keyword>
<evidence type="ECO:0000259" key="15">
    <source>
        <dbReference type="PROSITE" id="PS50109"/>
    </source>
</evidence>
<dbReference type="Proteomes" id="UP001501565">
    <property type="component" value="Unassembled WGS sequence"/>
</dbReference>
<dbReference type="RefSeq" id="WP_344799129.1">
    <property type="nucleotide sequence ID" value="NZ_BAABBN010000007.1"/>
</dbReference>
<keyword evidence="4" id="KW-0808">Transferase</keyword>
<dbReference type="EMBL" id="BAABBN010000007">
    <property type="protein sequence ID" value="GAA3929488.1"/>
    <property type="molecule type" value="Genomic_DNA"/>
</dbReference>
<dbReference type="InterPro" id="IPR005467">
    <property type="entry name" value="His_kinase_dom"/>
</dbReference>
<dbReference type="SMART" id="SM00387">
    <property type="entry name" value="HATPase_c"/>
    <property type="match status" value="1"/>
</dbReference>
<evidence type="ECO:0000256" key="2">
    <source>
        <dbReference type="ARBA" id="ARBA00012438"/>
    </source>
</evidence>
<dbReference type="Gene3D" id="3.30.450.20">
    <property type="entry name" value="PAS domain"/>
    <property type="match status" value="1"/>
</dbReference>
<dbReference type="InterPro" id="IPR004358">
    <property type="entry name" value="Sig_transdc_His_kin-like_C"/>
</dbReference>
<dbReference type="Pfam" id="PF00989">
    <property type="entry name" value="PAS"/>
    <property type="match status" value="1"/>
</dbReference>
<keyword evidence="3" id="KW-0597">Phosphoprotein</keyword>
<evidence type="ECO:0000256" key="6">
    <source>
        <dbReference type="ARBA" id="ARBA00022777"/>
    </source>
</evidence>
<evidence type="ECO:0000256" key="10">
    <source>
        <dbReference type="ARBA" id="ARBA00023231"/>
    </source>
</evidence>
<dbReference type="PRINTS" id="PR00344">
    <property type="entry name" value="BCTRLSENSOR"/>
</dbReference>
<dbReference type="Pfam" id="PF00512">
    <property type="entry name" value="HisKA"/>
    <property type="match status" value="1"/>
</dbReference>
<evidence type="ECO:0000313" key="17">
    <source>
        <dbReference type="Proteomes" id="UP001501565"/>
    </source>
</evidence>
<evidence type="ECO:0000256" key="3">
    <source>
        <dbReference type="ARBA" id="ARBA00022553"/>
    </source>
</evidence>
<dbReference type="CDD" id="cd00130">
    <property type="entry name" value="PAS"/>
    <property type="match status" value="1"/>
</dbReference>
<sequence>MDYKISHKRIIDNLSTSVIELSPQLTINYMNPAAEMLFKASARRVLSMHISALFSDDEDNTELLEAAVKRGHPFSKREATLFIPGNDPIMIDYVVTPITEPNGNIHLLMELQSRDRLIRISREEDMKAKQATTQELIRGLAHEVKNPLGGIRGAAQLLERELADPQLAEFTNVIIEETDRLRSLVDQMLGPRKLPERIETNIHEILERVHALIEAETKGSITLVRDYDPSIPEFDADPSQLIQVILNISRNAMQALQENNISDPRICFKTRALRQFTIGSERHRLVCQLDIIDNGPGIPKEILENIFYPMISGRAEGTGLGLSIAQSIVTQHEGLIECASEPGNTAFTIYLPLELTS</sequence>
<keyword evidence="6 16" id="KW-0418">Kinase</keyword>
<dbReference type="InterPro" id="IPR036890">
    <property type="entry name" value="HATPase_C_sf"/>
</dbReference>
<dbReference type="SUPFAM" id="SSF55785">
    <property type="entry name" value="PYP-like sensor domain (PAS domain)"/>
    <property type="match status" value="1"/>
</dbReference>
<gene>
    <name evidence="16" type="primary">ntrB</name>
    <name evidence="16" type="ORF">GCM10022277_27550</name>
</gene>
<organism evidence="16 17">
    <name type="scientific">Litoribacillus peritrichatus</name>
    <dbReference type="NCBI Taxonomy" id="718191"/>
    <lineage>
        <taxon>Bacteria</taxon>
        <taxon>Pseudomonadati</taxon>
        <taxon>Pseudomonadota</taxon>
        <taxon>Gammaproteobacteria</taxon>
        <taxon>Oceanospirillales</taxon>
        <taxon>Oceanospirillaceae</taxon>
        <taxon>Litoribacillus</taxon>
    </lineage>
</organism>
<dbReference type="CDD" id="cd00082">
    <property type="entry name" value="HisKA"/>
    <property type="match status" value="1"/>
</dbReference>
<evidence type="ECO:0000256" key="5">
    <source>
        <dbReference type="ARBA" id="ARBA00022741"/>
    </source>
</evidence>
<dbReference type="InterPro" id="IPR036097">
    <property type="entry name" value="HisK_dim/P_sf"/>
</dbReference>
<dbReference type="SMART" id="SM00388">
    <property type="entry name" value="HisKA"/>
    <property type="match status" value="1"/>
</dbReference>
<evidence type="ECO:0000256" key="4">
    <source>
        <dbReference type="ARBA" id="ARBA00022679"/>
    </source>
</evidence>